<dbReference type="InterPro" id="IPR007235">
    <property type="entry name" value="Glyco_trans_28_C"/>
</dbReference>
<dbReference type="GO" id="GO:0009252">
    <property type="term" value="P:peptidoglycan biosynthetic process"/>
    <property type="evidence" value="ECO:0007669"/>
    <property type="project" value="UniProtKB-UniRule"/>
</dbReference>
<keyword evidence="8 10" id="KW-0131">Cell cycle</keyword>
<evidence type="ECO:0000313" key="14">
    <source>
        <dbReference type="Proteomes" id="UP000215332"/>
    </source>
</evidence>
<gene>
    <name evidence="10 13" type="primary">murG</name>
    <name evidence="13" type="ORF">SAMEA4412665_01776</name>
</gene>
<feature type="domain" description="Glycosyl transferase family 28 C-terminal" evidence="12">
    <location>
        <begin position="195"/>
        <end position="345"/>
    </location>
</feature>
<feature type="binding site" evidence="10">
    <location>
        <position position="162"/>
    </location>
    <ligand>
        <name>UDP-N-acetyl-alpha-D-glucosamine</name>
        <dbReference type="ChEBI" id="CHEBI:57705"/>
    </ligand>
</feature>
<dbReference type="GO" id="GO:0051991">
    <property type="term" value="F:UDP-N-acetyl-D-glucosamine:N-acetylmuramoyl-L-alanyl-D-glutamyl-meso-2,6-diaminopimelyl-D-alanyl-D-alanine-diphosphoundecaprenol 4-beta-N-acetylglucosaminlytransferase activity"/>
    <property type="evidence" value="ECO:0007669"/>
    <property type="project" value="RHEA"/>
</dbReference>
<dbReference type="PANTHER" id="PTHR21015">
    <property type="entry name" value="UDP-N-ACETYLGLUCOSAMINE--N-ACETYLMURAMYL-(PENTAPEPTIDE) PYROPHOSPHORYL-UNDECAPRENOL N-ACETYLGLUCOSAMINE TRANSFERASE 1"/>
    <property type="match status" value="1"/>
</dbReference>
<feature type="binding site" evidence="10">
    <location>
        <begin position="11"/>
        <end position="13"/>
    </location>
    <ligand>
        <name>UDP-N-acetyl-alpha-D-glucosamine</name>
        <dbReference type="ChEBI" id="CHEBI:57705"/>
    </ligand>
</feature>
<keyword evidence="3 10" id="KW-0328">Glycosyltransferase</keyword>
<dbReference type="PANTHER" id="PTHR21015:SF22">
    <property type="entry name" value="GLYCOSYLTRANSFERASE"/>
    <property type="match status" value="1"/>
</dbReference>
<keyword evidence="1 10" id="KW-1003">Cell membrane</keyword>
<dbReference type="Pfam" id="PF03033">
    <property type="entry name" value="Glyco_transf_28"/>
    <property type="match status" value="1"/>
</dbReference>
<dbReference type="RefSeq" id="WP_021104316.1">
    <property type="nucleotide sequence ID" value="NZ_LT906441.1"/>
</dbReference>
<feature type="binding site" evidence="10">
    <location>
        <position position="202"/>
    </location>
    <ligand>
        <name>UDP-N-acetyl-alpha-D-glucosamine</name>
        <dbReference type="ChEBI" id="CHEBI:57705"/>
    </ligand>
</feature>
<dbReference type="GO" id="GO:0051301">
    <property type="term" value="P:cell division"/>
    <property type="evidence" value="ECO:0007669"/>
    <property type="project" value="UniProtKB-KW"/>
</dbReference>
<dbReference type="GO" id="GO:0005975">
    <property type="term" value="P:carbohydrate metabolic process"/>
    <property type="evidence" value="ECO:0007669"/>
    <property type="project" value="InterPro"/>
</dbReference>
<dbReference type="AlphaFoldDB" id="A0A239WYJ0"/>
<evidence type="ECO:0000256" key="3">
    <source>
        <dbReference type="ARBA" id="ARBA00022676"/>
    </source>
</evidence>
<keyword evidence="7 10" id="KW-0472">Membrane</keyword>
<keyword evidence="5 10" id="KW-0133">Cell shape</keyword>
<accession>A0A239WYJ0</accession>
<keyword evidence="9 10" id="KW-0961">Cell wall biogenesis/degradation</keyword>
<dbReference type="HAMAP" id="MF_00033">
    <property type="entry name" value="MurG"/>
    <property type="match status" value="1"/>
</dbReference>
<comment type="pathway">
    <text evidence="10">Cell wall biogenesis; peptidoglycan biosynthesis.</text>
</comment>
<comment type="catalytic activity">
    <reaction evidence="10">
        <text>di-trans,octa-cis-undecaprenyl diphospho-N-acetyl-alpha-D-muramoyl-L-alanyl-D-glutamyl-meso-2,6-diaminopimeloyl-D-alanyl-D-alanine + UDP-N-acetyl-alpha-D-glucosamine = di-trans,octa-cis-undecaprenyl diphospho-[N-acetyl-alpha-D-glucosaminyl-(1-&gt;4)]-N-acetyl-alpha-D-muramoyl-L-alanyl-D-glutamyl-meso-2,6-diaminopimeloyl-D-alanyl-D-alanine + UDP + H(+)</text>
        <dbReference type="Rhea" id="RHEA:31227"/>
        <dbReference type="ChEBI" id="CHEBI:15378"/>
        <dbReference type="ChEBI" id="CHEBI:57705"/>
        <dbReference type="ChEBI" id="CHEBI:58223"/>
        <dbReference type="ChEBI" id="CHEBI:61387"/>
        <dbReference type="ChEBI" id="CHEBI:61388"/>
        <dbReference type="EC" id="2.4.1.227"/>
    </reaction>
</comment>
<dbReference type="CDD" id="cd03785">
    <property type="entry name" value="GT28_MurG"/>
    <property type="match status" value="1"/>
</dbReference>
<reference evidence="13 14" key="1">
    <citation type="submission" date="2017-06" db="EMBL/GenBank/DDBJ databases">
        <authorList>
            <consortium name="Pathogen Informatics"/>
        </authorList>
    </citation>
    <scope>NUCLEOTIDE SEQUENCE [LARGE SCALE GENOMIC DNA]</scope>
    <source>
        <strain evidence="13 14">NCTC11865</strain>
    </source>
</reference>
<dbReference type="KEGG" id="cgrn:4412665_01776"/>
<evidence type="ECO:0000256" key="10">
    <source>
        <dbReference type="HAMAP-Rule" id="MF_00033"/>
    </source>
</evidence>
<protein>
    <recommendedName>
        <fullName evidence="10">UDP-N-acetylglucosamine--N-acetylmuramyl-(pentapeptide) pyrophosphoryl-undecaprenol N-acetylglucosamine transferase</fullName>
        <ecNumber evidence="10">2.4.1.227</ecNumber>
    </recommendedName>
    <alternativeName>
        <fullName evidence="10">Undecaprenyl-PP-MurNAc-pentapeptide-UDPGlcNAc GlcNAc transferase</fullName>
    </alternativeName>
</protein>
<dbReference type="UniPathway" id="UPA00219"/>
<evidence type="ECO:0000256" key="4">
    <source>
        <dbReference type="ARBA" id="ARBA00022679"/>
    </source>
</evidence>
<dbReference type="InterPro" id="IPR006009">
    <property type="entry name" value="GlcNAc_MurG"/>
</dbReference>
<keyword evidence="4 10" id="KW-0808">Transferase</keyword>
<dbReference type="EMBL" id="LT906441">
    <property type="protein sequence ID" value="SNV39492.1"/>
    <property type="molecule type" value="Genomic_DNA"/>
</dbReference>
<evidence type="ECO:0000256" key="7">
    <source>
        <dbReference type="ARBA" id="ARBA00023136"/>
    </source>
</evidence>
<dbReference type="InterPro" id="IPR004276">
    <property type="entry name" value="GlycoTrans_28_N"/>
</dbReference>
<proteinExistence type="inferred from homology"/>
<feature type="domain" description="Glycosyltransferase family 28 N-terminal" evidence="11">
    <location>
        <begin position="4"/>
        <end position="144"/>
    </location>
</feature>
<dbReference type="eggNOG" id="COG0707">
    <property type="taxonomic scope" value="Bacteria"/>
</dbReference>
<dbReference type="Gene3D" id="3.40.50.2000">
    <property type="entry name" value="Glycogen Phosphorylase B"/>
    <property type="match status" value="2"/>
</dbReference>
<evidence type="ECO:0000256" key="5">
    <source>
        <dbReference type="ARBA" id="ARBA00022960"/>
    </source>
</evidence>
<feature type="binding site" evidence="10">
    <location>
        <position position="300"/>
    </location>
    <ligand>
        <name>UDP-N-acetyl-alpha-D-glucosamine</name>
        <dbReference type="ChEBI" id="CHEBI:57705"/>
    </ligand>
</feature>
<dbReference type="GO" id="GO:0005886">
    <property type="term" value="C:plasma membrane"/>
    <property type="evidence" value="ECO:0007669"/>
    <property type="project" value="UniProtKB-SubCell"/>
</dbReference>
<dbReference type="EC" id="2.4.1.227" evidence="10"/>
<comment type="subcellular location">
    <subcellularLocation>
        <location evidence="10">Cell membrane</location>
        <topology evidence="10">Peripheral membrane protein</topology>
        <orientation evidence="10">Cytoplasmic side</orientation>
    </subcellularLocation>
</comment>
<dbReference type="GO" id="GO:0071555">
    <property type="term" value="P:cell wall organization"/>
    <property type="evidence" value="ECO:0007669"/>
    <property type="project" value="UniProtKB-KW"/>
</dbReference>
<keyword evidence="6 10" id="KW-0573">Peptidoglycan synthesis</keyword>
<dbReference type="GO" id="GO:0008360">
    <property type="term" value="P:regulation of cell shape"/>
    <property type="evidence" value="ECO:0007669"/>
    <property type="project" value="UniProtKB-KW"/>
</dbReference>
<evidence type="ECO:0000259" key="11">
    <source>
        <dbReference type="Pfam" id="PF03033"/>
    </source>
</evidence>
<sequence length="371" mass="39077">MVNVVLAGGGTAGHTSPLIATAQQLATIAQVDQVSCIGTPKGLEGRVIPDAGLQIDMIPPVPLPRKFSVDLVKVPARLVGAVRRAGEVLDAREADVVVGFGGYVSMPAYLAARSRHIPVVVHEQNAVPGLANKVAARFAAGVYTAFPDTPLPGAEFIGMPLRDNVAELASLDERDRADRRRRTRKEFGLDEDRPTLLVSGGSQGAVSVNTAVVQARGQLLADGVQVLHVLGPRNVADARTHTDDSTGARWVPVVYVDDMARAYAAADLMVARSGAGTVVETAVCGLPTIYVPLPHGNGEQARNASSVVAAGGGVLIRDDELNVTRLMREVARIHHPDELARMSMAGRDLMSTQAAQNLAQAVVSAATRRKK</sequence>
<comment type="caution">
    <text evidence="10">Lacks conserved residue(s) required for the propagation of feature annotation.</text>
</comment>
<dbReference type="NCBIfam" id="TIGR01133">
    <property type="entry name" value="murG"/>
    <property type="match status" value="1"/>
</dbReference>
<evidence type="ECO:0000313" key="13">
    <source>
        <dbReference type="EMBL" id="SNV39492.1"/>
    </source>
</evidence>
<evidence type="ECO:0000256" key="1">
    <source>
        <dbReference type="ARBA" id="ARBA00022475"/>
    </source>
</evidence>
<evidence type="ECO:0000256" key="2">
    <source>
        <dbReference type="ARBA" id="ARBA00022618"/>
    </source>
</evidence>
<keyword evidence="2 10" id="KW-0132">Cell division</keyword>
<evidence type="ECO:0000256" key="9">
    <source>
        <dbReference type="ARBA" id="ARBA00023316"/>
    </source>
</evidence>
<feature type="binding site" evidence="10">
    <location>
        <position position="125"/>
    </location>
    <ligand>
        <name>UDP-N-acetyl-alpha-D-glucosamine</name>
        <dbReference type="ChEBI" id="CHEBI:57705"/>
    </ligand>
</feature>
<comment type="function">
    <text evidence="10">Cell wall formation. Catalyzes the transfer of a GlcNAc subunit on undecaprenyl-pyrophosphoryl-MurNAc-pentapeptide (lipid intermediate I) to form undecaprenyl-pyrophosphoryl-MurNAc-(pentapeptide)GlcNAc (lipid intermediate II).</text>
</comment>
<comment type="similarity">
    <text evidence="10">Belongs to the glycosyltransferase 28 family. MurG subfamily.</text>
</comment>
<evidence type="ECO:0000259" key="12">
    <source>
        <dbReference type="Pfam" id="PF04101"/>
    </source>
</evidence>
<organism evidence="13 14">
    <name type="scientific">Cutibacterium granulosum</name>
    <dbReference type="NCBI Taxonomy" id="33011"/>
    <lineage>
        <taxon>Bacteria</taxon>
        <taxon>Bacillati</taxon>
        <taxon>Actinomycetota</taxon>
        <taxon>Actinomycetes</taxon>
        <taxon>Propionibacteriales</taxon>
        <taxon>Propionibacteriaceae</taxon>
        <taxon>Cutibacterium</taxon>
    </lineage>
</organism>
<dbReference type="SUPFAM" id="SSF53756">
    <property type="entry name" value="UDP-Glycosyltransferase/glycogen phosphorylase"/>
    <property type="match status" value="1"/>
</dbReference>
<evidence type="ECO:0000256" key="6">
    <source>
        <dbReference type="ARBA" id="ARBA00022984"/>
    </source>
</evidence>
<dbReference type="Proteomes" id="UP000215332">
    <property type="component" value="Chromosome 1"/>
</dbReference>
<dbReference type="Pfam" id="PF04101">
    <property type="entry name" value="Glyco_tran_28_C"/>
    <property type="match status" value="1"/>
</dbReference>
<name>A0A239WYJ0_9ACTN</name>
<evidence type="ECO:0000256" key="8">
    <source>
        <dbReference type="ARBA" id="ARBA00023306"/>
    </source>
</evidence>
<dbReference type="GO" id="GO:0050511">
    <property type="term" value="F:undecaprenyldiphospho-muramoylpentapeptide beta-N-acetylglucosaminyltransferase activity"/>
    <property type="evidence" value="ECO:0007669"/>
    <property type="project" value="UniProtKB-UniRule"/>
</dbReference>